<feature type="domain" description="F-box" evidence="1">
    <location>
        <begin position="1"/>
        <end position="54"/>
    </location>
</feature>
<dbReference type="InterPro" id="IPR002900">
    <property type="entry name" value="DUF38/FTH_CAE_spp"/>
</dbReference>
<dbReference type="EMBL" id="PDUG01000005">
    <property type="protein sequence ID" value="PIC29741.1"/>
    <property type="molecule type" value="Genomic_DNA"/>
</dbReference>
<dbReference type="AlphaFoldDB" id="A0A2G5TRN5"/>
<name>A0A2G5TRN5_9PELO</name>
<dbReference type="SMART" id="SM00256">
    <property type="entry name" value="FBOX"/>
    <property type="match status" value="1"/>
</dbReference>
<accession>A0A2G5TRN5</accession>
<proteinExistence type="predicted"/>
<evidence type="ECO:0000313" key="3">
    <source>
        <dbReference type="Proteomes" id="UP000230233"/>
    </source>
</evidence>
<dbReference type="PANTHER" id="PTHR23015:SF4">
    <property type="entry name" value="DUF38 DOMAIN-CONTAINING PROTEIN-RELATED"/>
    <property type="match status" value="1"/>
</dbReference>
<dbReference type="GO" id="GO:0045087">
    <property type="term" value="P:innate immune response"/>
    <property type="evidence" value="ECO:0007669"/>
    <property type="project" value="TreeGrafter"/>
</dbReference>
<dbReference type="Pfam" id="PF01827">
    <property type="entry name" value="FTH"/>
    <property type="match status" value="1"/>
</dbReference>
<comment type="caution">
    <text evidence="2">The sequence shown here is derived from an EMBL/GenBank/DDBJ whole genome shotgun (WGS) entry which is preliminary data.</text>
</comment>
<reference evidence="3" key="1">
    <citation type="submission" date="2017-10" db="EMBL/GenBank/DDBJ databases">
        <title>Rapid genome shrinkage in a self-fertile nematode reveals novel sperm competition proteins.</title>
        <authorList>
            <person name="Yin D."/>
            <person name="Schwarz E.M."/>
            <person name="Thomas C.G."/>
            <person name="Felde R.L."/>
            <person name="Korf I.F."/>
            <person name="Cutter A.D."/>
            <person name="Schartner C.M."/>
            <person name="Ralston E.J."/>
            <person name="Meyer B.J."/>
            <person name="Haag E.S."/>
        </authorList>
    </citation>
    <scope>NUCLEOTIDE SEQUENCE [LARGE SCALE GENOMIC DNA]</scope>
    <source>
        <strain evidence="3">JU1422</strain>
    </source>
</reference>
<dbReference type="CDD" id="cd22150">
    <property type="entry name" value="F-box_CeFBXA-like"/>
    <property type="match status" value="1"/>
</dbReference>
<protein>
    <recommendedName>
        <fullName evidence="1">F-box domain-containing protein</fullName>
    </recommendedName>
</protein>
<dbReference type="InterPro" id="IPR001810">
    <property type="entry name" value="F-box_dom"/>
</dbReference>
<evidence type="ECO:0000313" key="2">
    <source>
        <dbReference type="EMBL" id="PIC29741.1"/>
    </source>
</evidence>
<sequence length="347" mass="40999">MTSIIEMPELVMEKIIEFADFKAVLTLRHVCRDFRNFIDDLNDSKLPDSKFAKIGIFTEKDDSKIIMDFLHPDYRFDRLEYSEMENSRNFNGKITILENANIVDVAIRDLQLILKFQKSNFGRSYFYFADFRLQNDSTFYHLPTKLSNMLNVFGRKLKTIELSIRMFNKSNMMTVLPFADPDTLKILNLSSSRGDMEIGINEIAKTEQWKKAETLKCSFRLLNMNVEYISHFLSIDLKVDSIRARDLDFLKKTFISSSKFERAFFDSVFFNENEEISNLWGPAFDSQLAIIWYFGIKDSEDKVLRIEIFYYNMIPRLYYSTCFSIIVAPRGHDRVMYLSQRFTRSYV</sequence>
<dbReference type="Proteomes" id="UP000230233">
    <property type="component" value="Chromosome V"/>
</dbReference>
<dbReference type="InterPro" id="IPR040161">
    <property type="entry name" value="FB224"/>
</dbReference>
<keyword evidence="3" id="KW-1185">Reference proteome</keyword>
<dbReference type="PROSITE" id="PS50181">
    <property type="entry name" value="FBOX"/>
    <property type="match status" value="1"/>
</dbReference>
<dbReference type="Pfam" id="PF00646">
    <property type="entry name" value="F-box"/>
    <property type="match status" value="1"/>
</dbReference>
<dbReference type="PANTHER" id="PTHR23015">
    <property type="entry name" value="UNCHARACTERIZED C.ELEGANS PROTEIN"/>
    <property type="match status" value="1"/>
</dbReference>
<evidence type="ECO:0000259" key="1">
    <source>
        <dbReference type="PROSITE" id="PS50181"/>
    </source>
</evidence>
<gene>
    <name evidence="2" type="primary">Cnig_chr_V.g21235</name>
    <name evidence="2" type="ORF">B9Z55_021235</name>
</gene>
<organism evidence="2 3">
    <name type="scientific">Caenorhabditis nigoni</name>
    <dbReference type="NCBI Taxonomy" id="1611254"/>
    <lineage>
        <taxon>Eukaryota</taxon>
        <taxon>Metazoa</taxon>
        <taxon>Ecdysozoa</taxon>
        <taxon>Nematoda</taxon>
        <taxon>Chromadorea</taxon>
        <taxon>Rhabditida</taxon>
        <taxon>Rhabditina</taxon>
        <taxon>Rhabditomorpha</taxon>
        <taxon>Rhabditoidea</taxon>
        <taxon>Rhabditidae</taxon>
        <taxon>Peloderinae</taxon>
        <taxon>Caenorhabditis</taxon>
    </lineage>
</organism>